<dbReference type="GO" id="GO:0035861">
    <property type="term" value="C:site of double-strand break"/>
    <property type="evidence" value="ECO:0007669"/>
    <property type="project" value="TreeGrafter"/>
</dbReference>
<evidence type="ECO:0000256" key="4">
    <source>
        <dbReference type="ARBA" id="ARBA00022454"/>
    </source>
</evidence>
<keyword evidence="6" id="KW-0227">DNA damage</keyword>
<dbReference type="GO" id="GO:0005524">
    <property type="term" value="F:ATP binding"/>
    <property type="evidence" value="ECO:0007669"/>
    <property type="project" value="UniProtKB-KW"/>
</dbReference>
<feature type="region of interest" description="Disordered" evidence="13">
    <location>
        <begin position="40"/>
        <end position="62"/>
    </location>
</feature>
<evidence type="ECO:0000256" key="13">
    <source>
        <dbReference type="SAM" id="MobiDB-lite"/>
    </source>
</evidence>
<evidence type="ECO:0000313" key="15">
    <source>
        <dbReference type="EMBL" id="KAK4431660.1"/>
    </source>
</evidence>
<evidence type="ECO:0000256" key="12">
    <source>
        <dbReference type="SAM" id="Coils"/>
    </source>
</evidence>
<dbReference type="EMBL" id="JACGWO010000003">
    <property type="protein sequence ID" value="KAK4431660.1"/>
    <property type="molecule type" value="Genomic_DNA"/>
</dbReference>
<evidence type="ECO:0000256" key="3">
    <source>
        <dbReference type="ARBA" id="ARBA00006793"/>
    </source>
</evidence>
<dbReference type="InterPro" id="IPR027417">
    <property type="entry name" value="P-loop_NTPase"/>
</dbReference>
<evidence type="ECO:0000256" key="5">
    <source>
        <dbReference type="ARBA" id="ARBA00022741"/>
    </source>
</evidence>
<dbReference type="AlphaFoldDB" id="A0AAE2CRB6"/>
<evidence type="ECO:0000256" key="8">
    <source>
        <dbReference type="ARBA" id="ARBA00023054"/>
    </source>
</evidence>
<protein>
    <submittedName>
        <fullName evidence="15">Structural maintenance of chromosomes protein 6B</fullName>
    </submittedName>
</protein>
<evidence type="ECO:0000256" key="9">
    <source>
        <dbReference type="ARBA" id="ARBA00023172"/>
    </source>
</evidence>
<keyword evidence="9" id="KW-0233">DNA recombination</keyword>
<keyword evidence="16" id="KW-1185">Reference proteome</keyword>
<keyword evidence="11" id="KW-0539">Nucleus</keyword>
<keyword evidence="4" id="KW-0158">Chromosome</keyword>
<comment type="similarity">
    <text evidence="3">Belongs to the SMC family. SMC6 subfamily.</text>
</comment>
<accession>A0AAE2CRB6</accession>
<dbReference type="GO" id="GO:0005634">
    <property type="term" value="C:nucleus"/>
    <property type="evidence" value="ECO:0007669"/>
    <property type="project" value="UniProtKB-SubCell"/>
</dbReference>
<feature type="coiled-coil region" evidence="12">
    <location>
        <begin position="686"/>
        <end position="713"/>
    </location>
</feature>
<evidence type="ECO:0000256" key="7">
    <source>
        <dbReference type="ARBA" id="ARBA00022840"/>
    </source>
</evidence>
<feature type="coiled-coil region" evidence="12">
    <location>
        <begin position="240"/>
        <end position="281"/>
    </location>
</feature>
<dbReference type="Pfam" id="PF02463">
    <property type="entry name" value="SMC_N"/>
    <property type="match status" value="1"/>
</dbReference>
<evidence type="ECO:0000313" key="16">
    <source>
        <dbReference type="Proteomes" id="UP001293254"/>
    </source>
</evidence>
<proteinExistence type="inferred from homology"/>
<comment type="caution">
    <text evidence="15">The sequence shown here is derived from an EMBL/GenBank/DDBJ whole genome shotgun (WGS) entry which is preliminary data.</text>
</comment>
<dbReference type="Gene3D" id="1.10.287.1490">
    <property type="match status" value="1"/>
</dbReference>
<keyword evidence="8 12" id="KW-0175">Coiled coil</keyword>
<organism evidence="15 16">
    <name type="scientific">Sesamum alatum</name>
    <dbReference type="NCBI Taxonomy" id="300844"/>
    <lineage>
        <taxon>Eukaryota</taxon>
        <taxon>Viridiplantae</taxon>
        <taxon>Streptophyta</taxon>
        <taxon>Embryophyta</taxon>
        <taxon>Tracheophyta</taxon>
        <taxon>Spermatophyta</taxon>
        <taxon>Magnoliopsida</taxon>
        <taxon>eudicotyledons</taxon>
        <taxon>Gunneridae</taxon>
        <taxon>Pentapetalae</taxon>
        <taxon>asterids</taxon>
        <taxon>lamiids</taxon>
        <taxon>Lamiales</taxon>
        <taxon>Pedaliaceae</taxon>
        <taxon>Sesamum</taxon>
    </lineage>
</organism>
<dbReference type="SUPFAM" id="SSF75553">
    <property type="entry name" value="Smc hinge domain"/>
    <property type="match status" value="1"/>
</dbReference>
<evidence type="ECO:0000256" key="6">
    <source>
        <dbReference type="ARBA" id="ARBA00022763"/>
    </source>
</evidence>
<feature type="coiled-coil region" evidence="12">
    <location>
        <begin position="768"/>
        <end position="873"/>
    </location>
</feature>
<dbReference type="GO" id="GO:0051276">
    <property type="term" value="P:chromosome organization"/>
    <property type="evidence" value="ECO:0007669"/>
    <property type="project" value="InterPro"/>
</dbReference>
<keyword evidence="5" id="KW-0547">Nucleotide-binding</keyword>
<gene>
    <name evidence="15" type="ORF">Salat_0928100</name>
</gene>
<evidence type="ECO:0000256" key="11">
    <source>
        <dbReference type="ARBA" id="ARBA00023242"/>
    </source>
</evidence>
<dbReference type="PANTHER" id="PTHR19306">
    <property type="entry name" value="STRUCTURAL MAINTENANCE OF CHROMOSOMES 5,6 SMC5, SMC6"/>
    <property type="match status" value="1"/>
</dbReference>
<keyword evidence="10" id="KW-0234">DNA repair</keyword>
<sequence length="1110" mass="127707">MLHRLSVSRCYAPREEQSEPTIILLLLFVTVVSSSPRRAKLRPQKPWKDTASMADPRVSTAPTHVPNRLQAGTISRIRLENFMCHSNLEIELGDWVNFVTGQNGSGKSAILTALCVAFGSRARGTQRANTMKDFIKTGCSHALVQVEIKNQGEDAFKPELYGDFIIVDRRISESTSSITLKNSQGRRVGSRKEDLREIVEHFNIDVENPCVIMSQDKSREFLHSGNAKDKFKFFFKATLLQQVDDLLKGIEKQLHDAKALVNQLEESLRPILKELDELQEKIKSMEFVEEIVQQLQLLKKKLAWSWVYHADRQLDAQHKLIEKLKGRIPSCQARIDKQLHKMEELGDKLAKKKSQISNMIERTSEVRRMKEDLKQNLSMALKERLELEGEQDRRTRQIQKMVHQVKLLEQQIHDLHEQYMKNTQAEENEMEEKLKKLQVEVDEVNANYQRLKEEEDEMAQRIAMLENEIAKITNQIEDVERTHQNISSRIRELQMHQRNKVTAFGGGRVASLLQAIERHQHKFSSPPIGPIGAHVKLENGEMWSIAIENAVGRVLNAFIVTDHKDARILKACAREANYNHVQIIIYDFSRPRIDIPRHMLPQTNHPTVFSVMHSDNPTVLNVLVDVAGSERQVLVKDYDIGKIVAFDQRISNLKEVYTSDGYKMFSRGSAQTILPPNKNLRGGRLCGSFDNEIKNLERDASEAKENAQKGRGVKRGKEEDLRNLRDMLGSVKRRRIHIERQLRTKEFELEDMKKMLASEASAAPASTVDELHQEISKLHDEIREKETLLEELQKKVNEAGTKAKDLKMSFENLCESAKSEIDALAEAERELMMIEKDLHEAEAEKKYYEEQMHSKVLAELRNAETECRDLEHSSKENHRKASIICPESEIQALEGCKESNPEQLSAQLTRLKQRLERESQRFPESIDDLRMLCAKKERKISRKQQTYIAFREKLEACEKALELRWSKFQRNATLLKRQLTWQFNGHLKKKGISGQIRVSYEEQTLSVEVKMPQDASSSSVRDTRGLSGGERSFSTLCFALALHEMTEAPFRAMDEFDVFMDAVSRKISLDAVVDFALAHGSQWIFITPHDISMVKHDERIKKQQMAAPRG</sequence>
<reference evidence="15" key="1">
    <citation type="submission" date="2020-06" db="EMBL/GenBank/DDBJ databases">
        <authorList>
            <person name="Li T."/>
            <person name="Hu X."/>
            <person name="Zhang T."/>
            <person name="Song X."/>
            <person name="Zhang H."/>
            <person name="Dai N."/>
            <person name="Sheng W."/>
            <person name="Hou X."/>
            <person name="Wei L."/>
        </authorList>
    </citation>
    <scope>NUCLEOTIDE SEQUENCE</scope>
    <source>
        <strain evidence="15">3651</strain>
        <tissue evidence="15">Leaf</tissue>
    </source>
</reference>
<dbReference type="GO" id="GO:0003684">
    <property type="term" value="F:damaged DNA binding"/>
    <property type="evidence" value="ECO:0007669"/>
    <property type="project" value="TreeGrafter"/>
</dbReference>
<comment type="subcellular location">
    <subcellularLocation>
        <location evidence="2">Chromosome</location>
    </subcellularLocation>
    <subcellularLocation>
        <location evidence="1">Nucleus</location>
    </subcellularLocation>
</comment>
<dbReference type="SUPFAM" id="SSF52540">
    <property type="entry name" value="P-loop containing nucleoside triphosphate hydrolases"/>
    <property type="match status" value="1"/>
</dbReference>
<dbReference type="InterPro" id="IPR036277">
    <property type="entry name" value="SMC_hinge_sf"/>
</dbReference>
<dbReference type="Proteomes" id="UP001293254">
    <property type="component" value="Unassembled WGS sequence"/>
</dbReference>
<evidence type="ECO:0000259" key="14">
    <source>
        <dbReference type="Pfam" id="PF02463"/>
    </source>
</evidence>
<evidence type="ECO:0000256" key="10">
    <source>
        <dbReference type="ARBA" id="ARBA00023204"/>
    </source>
</evidence>
<keyword evidence="7" id="KW-0067">ATP-binding</keyword>
<dbReference type="InterPro" id="IPR003395">
    <property type="entry name" value="RecF/RecN/SMC_N"/>
</dbReference>
<evidence type="ECO:0000256" key="1">
    <source>
        <dbReference type="ARBA" id="ARBA00004123"/>
    </source>
</evidence>
<evidence type="ECO:0000256" key="2">
    <source>
        <dbReference type="ARBA" id="ARBA00004286"/>
    </source>
</evidence>
<feature type="coiled-coil region" evidence="12">
    <location>
        <begin position="335"/>
        <end position="496"/>
    </location>
</feature>
<dbReference type="GO" id="GO:0000724">
    <property type="term" value="P:double-strand break repair via homologous recombination"/>
    <property type="evidence" value="ECO:0007669"/>
    <property type="project" value="TreeGrafter"/>
</dbReference>
<reference evidence="15" key="2">
    <citation type="journal article" date="2024" name="Plant">
        <title>Genomic evolution and insights into agronomic trait innovations of Sesamum species.</title>
        <authorList>
            <person name="Miao H."/>
            <person name="Wang L."/>
            <person name="Qu L."/>
            <person name="Liu H."/>
            <person name="Sun Y."/>
            <person name="Le M."/>
            <person name="Wang Q."/>
            <person name="Wei S."/>
            <person name="Zheng Y."/>
            <person name="Lin W."/>
            <person name="Duan Y."/>
            <person name="Cao H."/>
            <person name="Xiong S."/>
            <person name="Wang X."/>
            <person name="Wei L."/>
            <person name="Li C."/>
            <person name="Ma Q."/>
            <person name="Ju M."/>
            <person name="Zhao R."/>
            <person name="Li G."/>
            <person name="Mu C."/>
            <person name="Tian Q."/>
            <person name="Mei H."/>
            <person name="Zhang T."/>
            <person name="Gao T."/>
            <person name="Zhang H."/>
        </authorList>
    </citation>
    <scope>NUCLEOTIDE SEQUENCE</scope>
    <source>
        <strain evidence="15">3651</strain>
    </source>
</reference>
<dbReference type="GO" id="GO:0003697">
    <property type="term" value="F:single-stranded DNA binding"/>
    <property type="evidence" value="ECO:0007669"/>
    <property type="project" value="TreeGrafter"/>
</dbReference>
<dbReference type="GO" id="GO:0030915">
    <property type="term" value="C:Smc5-Smc6 complex"/>
    <property type="evidence" value="ECO:0007669"/>
    <property type="project" value="TreeGrafter"/>
</dbReference>
<name>A0AAE2CRB6_9LAMI</name>
<dbReference type="PANTHER" id="PTHR19306:SF6">
    <property type="entry name" value="STRUCTURAL MAINTENANCE OF CHROMOSOMES PROTEIN 6"/>
    <property type="match status" value="1"/>
</dbReference>
<feature type="domain" description="RecF/RecN/SMC N-terminal" evidence="14">
    <location>
        <begin position="74"/>
        <end position="1098"/>
    </location>
</feature>
<dbReference type="Gene3D" id="3.40.50.300">
    <property type="entry name" value="P-loop containing nucleotide triphosphate hydrolases"/>
    <property type="match status" value="2"/>
</dbReference>